<dbReference type="EMBL" id="FLUQ01000002">
    <property type="protein sequence ID" value="SBW03920.1"/>
    <property type="molecule type" value="Genomic_DNA"/>
</dbReference>
<name>A0A212JWS7_9DELT</name>
<gene>
    <name evidence="1" type="ORF">KL86DPRO_20226</name>
</gene>
<sequence>MFYILLNFRLIFTYRIDVIPTAPKLPIAIFKLQVTKLLIQHRAANQVAELRPKLAAAIEAARGTMQYASIRCLRRNSAWNAA</sequence>
<proteinExistence type="predicted"/>
<organism evidence="1">
    <name type="scientific">uncultured delta proteobacterium</name>
    <dbReference type="NCBI Taxonomy" id="34034"/>
    <lineage>
        <taxon>Bacteria</taxon>
        <taxon>Deltaproteobacteria</taxon>
        <taxon>environmental samples</taxon>
    </lineage>
</organism>
<protein>
    <submittedName>
        <fullName evidence="1">Uncharacterized protein</fullName>
    </submittedName>
</protein>
<evidence type="ECO:0000313" key="1">
    <source>
        <dbReference type="EMBL" id="SBW03920.1"/>
    </source>
</evidence>
<accession>A0A212JWS7</accession>
<reference evidence="1" key="1">
    <citation type="submission" date="2016-04" db="EMBL/GenBank/DDBJ databases">
        <authorList>
            <person name="Evans L.H."/>
            <person name="Alamgir A."/>
            <person name="Owens N."/>
            <person name="Weber N.D."/>
            <person name="Virtaneva K."/>
            <person name="Barbian K."/>
            <person name="Babar A."/>
            <person name="Rosenke K."/>
        </authorList>
    </citation>
    <scope>NUCLEOTIDE SEQUENCE</scope>
    <source>
        <strain evidence="1">86</strain>
    </source>
</reference>
<dbReference type="AlphaFoldDB" id="A0A212JWS7"/>